<evidence type="ECO:0000313" key="3">
    <source>
        <dbReference type="Proteomes" id="UP000714275"/>
    </source>
</evidence>
<protein>
    <submittedName>
        <fullName evidence="2">Uncharacterized protein</fullName>
    </submittedName>
</protein>
<name>A0A9P7CZH6_9AGAM</name>
<accession>A0A9P7CZH6</accession>
<evidence type="ECO:0000313" key="2">
    <source>
        <dbReference type="EMBL" id="KAG1772975.1"/>
    </source>
</evidence>
<feature type="compositionally biased region" description="Polar residues" evidence="1">
    <location>
        <begin position="214"/>
        <end position="223"/>
    </location>
</feature>
<organism evidence="2 3">
    <name type="scientific">Suillus placidus</name>
    <dbReference type="NCBI Taxonomy" id="48579"/>
    <lineage>
        <taxon>Eukaryota</taxon>
        <taxon>Fungi</taxon>
        <taxon>Dikarya</taxon>
        <taxon>Basidiomycota</taxon>
        <taxon>Agaricomycotina</taxon>
        <taxon>Agaricomycetes</taxon>
        <taxon>Agaricomycetidae</taxon>
        <taxon>Boletales</taxon>
        <taxon>Suillineae</taxon>
        <taxon>Suillaceae</taxon>
        <taxon>Suillus</taxon>
    </lineage>
</organism>
<comment type="caution">
    <text evidence="2">The sequence shown here is derived from an EMBL/GenBank/DDBJ whole genome shotgun (WGS) entry which is preliminary data.</text>
</comment>
<feature type="region of interest" description="Disordered" evidence="1">
    <location>
        <begin position="59"/>
        <end position="83"/>
    </location>
</feature>
<feature type="compositionally biased region" description="Basic residues" evidence="1">
    <location>
        <begin position="60"/>
        <end position="72"/>
    </location>
</feature>
<dbReference type="AlphaFoldDB" id="A0A9P7CZH6"/>
<feature type="compositionally biased region" description="Polar residues" evidence="1">
    <location>
        <begin position="141"/>
        <end position="151"/>
    </location>
</feature>
<proteinExistence type="predicted"/>
<sequence length="296" mass="31561">MPMATTSINQDAILNWAAAQITSMAAGLCENCHKTPKFGTHKYCGKTCAAQAQAATAHQPARHAKTGPHPKAKVPPPAQKPGRLCDYCGQKPKFTNFDYCGKSCASKAATGPPGQPTVHGRSVPKHGGRPPPTGQPVPLPAQNQPIKTSKPTTRHAVSAVTKDESSDDDDDDEYADADEEPEDDTGTGTDLDAYPSDDDEEPTPAPPSRPVKTVHTSLKQSTSARHVTGTCLVPNCGKPSFVDRGGVKTDYCCTRHREEAVTLGLVPGCIMCQRYPQTGTDYFCSVACRNQSMTKI</sequence>
<dbReference type="Proteomes" id="UP000714275">
    <property type="component" value="Unassembled WGS sequence"/>
</dbReference>
<reference evidence="2" key="1">
    <citation type="journal article" date="2020" name="New Phytol.">
        <title>Comparative genomics reveals dynamic genome evolution in host specialist ectomycorrhizal fungi.</title>
        <authorList>
            <person name="Lofgren L.A."/>
            <person name="Nguyen N.H."/>
            <person name="Vilgalys R."/>
            <person name="Ruytinx J."/>
            <person name="Liao H.L."/>
            <person name="Branco S."/>
            <person name="Kuo A."/>
            <person name="LaButti K."/>
            <person name="Lipzen A."/>
            <person name="Andreopoulos W."/>
            <person name="Pangilinan J."/>
            <person name="Riley R."/>
            <person name="Hundley H."/>
            <person name="Na H."/>
            <person name="Barry K."/>
            <person name="Grigoriev I.V."/>
            <person name="Stajich J.E."/>
            <person name="Kennedy P.G."/>
        </authorList>
    </citation>
    <scope>NUCLEOTIDE SEQUENCE</scope>
    <source>
        <strain evidence="2">DOB743</strain>
    </source>
</reference>
<feature type="compositionally biased region" description="Acidic residues" evidence="1">
    <location>
        <begin position="165"/>
        <end position="185"/>
    </location>
</feature>
<feature type="compositionally biased region" description="Pro residues" evidence="1">
    <location>
        <begin position="129"/>
        <end position="139"/>
    </location>
</feature>
<gene>
    <name evidence="2" type="ORF">EV702DRAFT_610234</name>
</gene>
<feature type="region of interest" description="Disordered" evidence="1">
    <location>
        <begin position="107"/>
        <end position="223"/>
    </location>
</feature>
<keyword evidence="3" id="KW-1185">Reference proteome</keyword>
<dbReference type="OrthoDB" id="3171385at2759"/>
<dbReference type="EMBL" id="JABBWD010000050">
    <property type="protein sequence ID" value="KAG1772975.1"/>
    <property type="molecule type" value="Genomic_DNA"/>
</dbReference>
<evidence type="ECO:0000256" key="1">
    <source>
        <dbReference type="SAM" id="MobiDB-lite"/>
    </source>
</evidence>